<feature type="signal peptide" evidence="1">
    <location>
        <begin position="1"/>
        <end position="22"/>
    </location>
</feature>
<dbReference type="AlphaFoldDB" id="A0A1H5ZN26"/>
<evidence type="ECO:0000313" key="3">
    <source>
        <dbReference type="Proteomes" id="UP000236738"/>
    </source>
</evidence>
<dbReference type="RefSeq" id="WP_146063307.1">
    <property type="nucleotide sequence ID" value="NZ_FNUS01000005.1"/>
</dbReference>
<dbReference type="OrthoDB" id="1364336at2"/>
<keyword evidence="3" id="KW-1185">Reference proteome</keyword>
<dbReference type="EMBL" id="FNUS01000005">
    <property type="protein sequence ID" value="SEG37918.1"/>
    <property type="molecule type" value="Genomic_DNA"/>
</dbReference>
<protein>
    <submittedName>
        <fullName evidence="2">Uncharacterized protein</fullName>
    </submittedName>
</protein>
<sequence length="327" mass="36923">MKKIYSTLVFINLCLLMSFAQKTNVSNNGLKETVNLINKKIACCSKNMTSKISVSDQGILKQIGGSNLKIDLRKKIKSDTNPKSLVGFYSWDYIKQSPTDYQIICISKQNENGKKVLAFSAFKNETDAKEILKWLNELKNSDAFIATMQGGFEDTGDNSLFDYIADQANKKKKNKDIEDLLNAELEKQIASDKKKERSVAQKFKIDENGILSFAIKELYPNNCYPSNSDCKVKGIYSIQKQEVALKNLKSIGKDYSVHFYTFGEDDVTSTTTDFSNDGTLLEKSEPYLSSEFATFISLNDNKAFGKKLVELLKDAGYKIEMLAWYPN</sequence>
<evidence type="ECO:0000313" key="2">
    <source>
        <dbReference type="EMBL" id="SEG37918.1"/>
    </source>
</evidence>
<gene>
    <name evidence="2" type="ORF">SAMN05421847_2118</name>
</gene>
<evidence type="ECO:0000256" key="1">
    <source>
        <dbReference type="SAM" id="SignalP"/>
    </source>
</evidence>
<accession>A0A1H5ZN26</accession>
<keyword evidence="1" id="KW-0732">Signal</keyword>
<name>A0A1H5ZN26_9FLAO</name>
<proteinExistence type="predicted"/>
<dbReference type="Proteomes" id="UP000236738">
    <property type="component" value="Unassembled WGS sequence"/>
</dbReference>
<feature type="chain" id="PRO_5009291714" evidence="1">
    <location>
        <begin position="23"/>
        <end position="327"/>
    </location>
</feature>
<organism evidence="2 3">
    <name type="scientific">Halpernia humi</name>
    <dbReference type="NCBI Taxonomy" id="493375"/>
    <lineage>
        <taxon>Bacteria</taxon>
        <taxon>Pseudomonadati</taxon>
        <taxon>Bacteroidota</taxon>
        <taxon>Flavobacteriia</taxon>
        <taxon>Flavobacteriales</taxon>
        <taxon>Weeksellaceae</taxon>
        <taxon>Chryseobacterium group</taxon>
        <taxon>Halpernia</taxon>
    </lineage>
</organism>
<reference evidence="3" key="1">
    <citation type="submission" date="2016-10" db="EMBL/GenBank/DDBJ databases">
        <authorList>
            <person name="Varghese N."/>
            <person name="Submissions S."/>
        </authorList>
    </citation>
    <scope>NUCLEOTIDE SEQUENCE [LARGE SCALE GENOMIC DNA]</scope>
    <source>
        <strain evidence="3">DSM 21580</strain>
    </source>
</reference>